<dbReference type="EMBL" id="MPTO01000047">
    <property type="protein sequence ID" value="OME10552.1"/>
    <property type="molecule type" value="Genomic_DNA"/>
</dbReference>
<sequence length="128" mass="14828">MNSDPLLKVMKGWLKKQEQIFAIPTGSDQIIIINGKDINKVMRGASDTILAVTANGNYRILNEDCVAAMLMPKELEKADMQRISNKLHINLRRVRGVDRKKRSVMVEGRTHIVEREYWERFIQAYDNQ</sequence>
<evidence type="ECO:0008006" key="3">
    <source>
        <dbReference type="Google" id="ProtNLM"/>
    </source>
</evidence>
<dbReference type="AlphaFoldDB" id="A0AB36J9D5"/>
<comment type="caution">
    <text evidence="1">The sequence shown here is derived from an EMBL/GenBank/DDBJ whole genome shotgun (WGS) entry which is preliminary data.</text>
</comment>
<gene>
    <name evidence="1" type="ORF">BSK47_30580</name>
</gene>
<dbReference type="RefSeq" id="WP_076138815.1">
    <property type="nucleotide sequence ID" value="NZ_MPTO01000047.1"/>
</dbReference>
<reference evidence="1 2" key="1">
    <citation type="submission" date="2016-10" db="EMBL/GenBank/DDBJ databases">
        <title>Paenibacillus species isolates.</title>
        <authorList>
            <person name="Beno S.M."/>
        </authorList>
    </citation>
    <scope>NUCLEOTIDE SEQUENCE [LARGE SCALE GENOMIC DNA]</scope>
    <source>
        <strain evidence="1 2">FSL H7-0918</strain>
    </source>
</reference>
<dbReference type="Proteomes" id="UP000187323">
    <property type="component" value="Unassembled WGS sequence"/>
</dbReference>
<accession>A0AB36J9D5</accession>
<evidence type="ECO:0000313" key="1">
    <source>
        <dbReference type="EMBL" id="OME10552.1"/>
    </source>
</evidence>
<protein>
    <recommendedName>
        <fullName evidence="3">HTH LytTR-type domain-containing protein</fullName>
    </recommendedName>
</protein>
<organism evidence="1 2">
    <name type="scientific">Paenibacillus odorifer</name>
    <dbReference type="NCBI Taxonomy" id="189426"/>
    <lineage>
        <taxon>Bacteria</taxon>
        <taxon>Bacillati</taxon>
        <taxon>Bacillota</taxon>
        <taxon>Bacilli</taxon>
        <taxon>Bacillales</taxon>
        <taxon>Paenibacillaceae</taxon>
        <taxon>Paenibacillus</taxon>
    </lineage>
</organism>
<evidence type="ECO:0000313" key="2">
    <source>
        <dbReference type="Proteomes" id="UP000187323"/>
    </source>
</evidence>
<proteinExistence type="predicted"/>
<name>A0AB36J9D5_9BACL</name>